<organism evidence="6 7">
    <name type="scientific">Streptomyces xanthochromogenes</name>
    <dbReference type="NCBI Taxonomy" id="67384"/>
    <lineage>
        <taxon>Bacteria</taxon>
        <taxon>Bacillati</taxon>
        <taxon>Actinomycetota</taxon>
        <taxon>Actinomycetes</taxon>
        <taxon>Kitasatosporales</taxon>
        <taxon>Streptomycetaceae</taxon>
        <taxon>Streptomyces</taxon>
    </lineage>
</organism>
<reference evidence="7" key="1">
    <citation type="journal article" date="2019" name="Int. J. Syst. Evol. Microbiol.">
        <title>The Global Catalogue of Microorganisms (GCM) 10K type strain sequencing project: providing services to taxonomists for standard genome sequencing and annotation.</title>
        <authorList>
            <consortium name="The Broad Institute Genomics Platform"/>
            <consortium name="The Broad Institute Genome Sequencing Center for Infectious Disease"/>
            <person name="Wu L."/>
            <person name="Ma J."/>
        </authorList>
    </citation>
    <scope>NUCLEOTIDE SEQUENCE [LARGE SCALE GENOMIC DNA]</scope>
    <source>
        <strain evidence="7">JCM 4594</strain>
    </source>
</reference>
<keyword evidence="3" id="KW-0732">Signal</keyword>
<evidence type="ECO:0000256" key="3">
    <source>
        <dbReference type="ARBA" id="ARBA00022729"/>
    </source>
</evidence>
<dbReference type="PANTHER" id="PTHR30024">
    <property type="entry name" value="ALIPHATIC SULFONATES-BINDING PROTEIN-RELATED"/>
    <property type="match status" value="1"/>
</dbReference>
<evidence type="ECO:0000313" key="6">
    <source>
        <dbReference type="EMBL" id="GGY53328.1"/>
    </source>
</evidence>
<keyword evidence="7" id="KW-1185">Reference proteome</keyword>
<proteinExistence type="inferred from homology"/>
<dbReference type="SUPFAM" id="SSF53850">
    <property type="entry name" value="Periplasmic binding protein-like II"/>
    <property type="match status" value="1"/>
</dbReference>
<evidence type="ECO:0000256" key="1">
    <source>
        <dbReference type="ARBA" id="ARBA00004418"/>
    </source>
</evidence>
<dbReference type="EMBL" id="BMUU01000010">
    <property type="protein sequence ID" value="GGY53328.1"/>
    <property type="molecule type" value="Genomic_DNA"/>
</dbReference>
<sequence>MPSSPATPPSSPATPPNASNSPTEQARSRRSLAVHGLRNAPSAVVAGGLCVALLMTLSGCGGNSASDAKSASGEATVKVMVGGLDKVIYLPAMLTQQLGYFKAEGLKVELLTEPAGVQAETALISGDVQGAVGFYDHTLDLQVKGKKVKSVVQFSHAPGEVEVVSNQAAGSIASPKDFKGKKLGVTGLGSSTDFLTKYLAVRDGVKTSEFTPVAVGAGQTFIAALKQGSIQGGMTTDPTVATLVDQKLGKVLIDMRTPEGSQAALGGPYPSSSLYMNADWVESHRQTVQKLVNALVKTLRWMSAHSAEEIAAKMPADYAQGGKALYAQSIKSTLPMFTKDGVMPANGPETVEKVLKAFNPNLKSAKVDLSQTYTTEFVKKVPQS</sequence>
<comment type="similarity">
    <text evidence="2">Belongs to the bacterial solute-binding protein SsuA/TauA family.</text>
</comment>
<dbReference type="Gene3D" id="3.40.190.10">
    <property type="entry name" value="Periplasmic binding protein-like II"/>
    <property type="match status" value="2"/>
</dbReference>
<protein>
    <submittedName>
        <fullName evidence="6">ABC transporter substrate-binding protein</fullName>
    </submittedName>
</protein>
<evidence type="ECO:0000259" key="5">
    <source>
        <dbReference type="Pfam" id="PF09084"/>
    </source>
</evidence>
<feature type="region of interest" description="Disordered" evidence="4">
    <location>
        <begin position="1"/>
        <end position="33"/>
    </location>
</feature>
<dbReference type="InterPro" id="IPR015168">
    <property type="entry name" value="SsuA/THI5"/>
</dbReference>
<comment type="subcellular location">
    <subcellularLocation>
        <location evidence="1">Periplasm</location>
    </subcellularLocation>
</comment>
<dbReference type="Proteomes" id="UP000600946">
    <property type="component" value="Unassembled WGS sequence"/>
</dbReference>
<evidence type="ECO:0000256" key="4">
    <source>
        <dbReference type="SAM" id="MobiDB-lite"/>
    </source>
</evidence>
<evidence type="ECO:0000313" key="7">
    <source>
        <dbReference type="Proteomes" id="UP000600946"/>
    </source>
</evidence>
<evidence type="ECO:0000256" key="2">
    <source>
        <dbReference type="ARBA" id="ARBA00010742"/>
    </source>
</evidence>
<accession>A0ABQ3AH20</accession>
<dbReference type="PANTHER" id="PTHR30024:SF47">
    <property type="entry name" value="TAURINE-BINDING PERIPLASMIC PROTEIN"/>
    <property type="match status" value="1"/>
</dbReference>
<feature type="domain" description="SsuA/THI5-like" evidence="5">
    <location>
        <begin position="91"/>
        <end position="307"/>
    </location>
</feature>
<gene>
    <name evidence="6" type="ORF">GCM10010326_54580</name>
</gene>
<comment type="caution">
    <text evidence="6">The sequence shown here is derived from an EMBL/GenBank/DDBJ whole genome shotgun (WGS) entry which is preliminary data.</text>
</comment>
<dbReference type="Pfam" id="PF09084">
    <property type="entry name" value="NMT1"/>
    <property type="match status" value="1"/>
</dbReference>
<name>A0ABQ3AH20_9ACTN</name>
<feature type="compositionally biased region" description="Pro residues" evidence="4">
    <location>
        <begin position="1"/>
        <end position="15"/>
    </location>
</feature>